<evidence type="ECO:0000313" key="1">
    <source>
        <dbReference type="EMBL" id="KAK7406238.1"/>
    </source>
</evidence>
<accession>A0AAN9XSG1</accession>
<protein>
    <submittedName>
        <fullName evidence="1">Uncharacterized protein</fullName>
    </submittedName>
</protein>
<gene>
    <name evidence="1" type="ORF">VNO78_07859</name>
</gene>
<reference evidence="1 2" key="1">
    <citation type="submission" date="2024-01" db="EMBL/GenBank/DDBJ databases">
        <title>The genomes of 5 underutilized Papilionoideae crops provide insights into root nodulation and disease resistanc.</title>
        <authorList>
            <person name="Jiang F."/>
        </authorList>
    </citation>
    <scope>NUCLEOTIDE SEQUENCE [LARGE SCALE GENOMIC DNA]</scope>
    <source>
        <strain evidence="1">DUOXIRENSHENG_FW03</strain>
        <tissue evidence="1">Leaves</tissue>
    </source>
</reference>
<sequence>MKNMMSSCNAFSTPHSPYTMCLKNTDTVLDNFADNEVAGIFEITNSNPLLGSLLDQHLTTKTLPPLLRSMDL</sequence>
<dbReference type="EMBL" id="JAYMYS010000002">
    <property type="protein sequence ID" value="KAK7406238.1"/>
    <property type="molecule type" value="Genomic_DNA"/>
</dbReference>
<proteinExistence type="predicted"/>
<comment type="caution">
    <text evidence="1">The sequence shown here is derived from an EMBL/GenBank/DDBJ whole genome shotgun (WGS) entry which is preliminary data.</text>
</comment>
<dbReference type="Proteomes" id="UP001386955">
    <property type="component" value="Unassembled WGS sequence"/>
</dbReference>
<organism evidence="1 2">
    <name type="scientific">Psophocarpus tetragonolobus</name>
    <name type="common">Winged bean</name>
    <name type="synonym">Dolichos tetragonolobus</name>
    <dbReference type="NCBI Taxonomy" id="3891"/>
    <lineage>
        <taxon>Eukaryota</taxon>
        <taxon>Viridiplantae</taxon>
        <taxon>Streptophyta</taxon>
        <taxon>Embryophyta</taxon>
        <taxon>Tracheophyta</taxon>
        <taxon>Spermatophyta</taxon>
        <taxon>Magnoliopsida</taxon>
        <taxon>eudicotyledons</taxon>
        <taxon>Gunneridae</taxon>
        <taxon>Pentapetalae</taxon>
        <taxon>rosids</taxon>
        <taxon>fabids</taxon>
        <taxon>Fabales</taxon>
        <taxon>Fabaceae</taxon>
        <taxon>Papilionoideae</taxon>
        <taxon>50 kb inversion clade</taxon>
        <taxon>NPAAA clade</taxon>
        <taxon>indigoferoid/millettioid clade</taxon>
        <taxon>Phaseoleae</taxon>
        <taxon>Psophocarpus</taxon>
    </lineage>
</organism>
<name>A0AAN9XSG1_PSOTE</name>
<dbReference type="AlphaFoldDB" id="A0AAN9XSG1"/>
<keyword evidence="2" id="KW-1185">Reference proteome</keyword>
<evidence type="ECO:0000313" key="2">
    <source>
        <dbReference type="Proteomes" id="UP001386955"/>
    </source>
</evidence>